<feature type="compositionally biased region" description="Basic and acidic residues" evidence="1">
    <location>
        <begin position="33"/>
        <end position="42"/>
    </location>
</feature>
<feature type="compositionally biased region" description="Pro residues" evidence="1">
    <location>
        <begin position="218"/>
        <end position="227"/>
    </location>
</feature>
<protein>
    <submittedName>
        <fullName evidence="2">Uncharacterized protein</fullName>
    </submittedName>
</protein>
<feature type="region of interest" description="Disordered" evidence="1">
    <location>
        <begin position="212"/>
        <end position="239"/>
    </location>
</feature>
<evidence type="ECO:0000256" key="1">
    <source>
        <dbReference type="SAM" id="MobiDB-lite"/>
    </source>
</evidence>
<gene>
    <name evidence="2" type="ORF">Purlil1_7921</name>
</gene>
<reference evidence="2 3" key="1">
    <citation type="journal article" date="2024" name="Microbiol. Resour. Announc.">
        <title>Genome annotations for the ascomycete fungi Trichoderma harzianum, Trichoderma aggressivum, and Purpureocillium lilacinum.</title>
        <authorList>
            <person name="Beijen E.P.W."/>
            <person name="Ohm R.A."/>
        </authorList>
    </citation>
    <scope>NUCLEOTIDE SEQUENCE [LARGE SCALE GENOMIC DNA]</scope>
    <source>
        <strain evidence="2 3">CBS 150709</strain>
    </source>
</reference>
<sequence length="560" mass="60737">MYEQLRVCFVVLHSPARLSSRAEEVRDRHPRGERKAGDGLHGHDSLHTLLAAQLLSSARRNPSIQVRGTARARKDEKRRVLLQLQNSPKEGGRETWIVPAGPAPSHSNTSQHLIVGAAGVSTPPAWTPDSLSTLLPTLMDVISTLPVFCGLRWLEKIVFPLLIVLFIRTPLQSSIAEASSSSIFCVGTHRTVRPAQRTTCTHCTSQYPQSVACHRQPKSPPNRPSIPPRARGGAAGWSEVVTSHQQRATECSAAYRARLHFLLVAGAADEEQRKRISCVRYSTVPILPASLVRRGSALLVARQNGRPLPTIVDRRPTDLHGARGGGDARWAGLKLRTGLPSVQGWAMRLPEFPFRFPAAVLTIEFTSARSVSGSETRAGWVDGGYADSGGGGGGGDRDSGTIAVHRLDDEQQTRKKKKTVDELPRLASSTTTTISHPMALQPPGFGLRRAFEIGRMTTHPCLAQTQGVRRRTCTCRSQPGAIGGGARVSRLSPGLPRRRRRRLPHPPPFRCICSARAPPANPDGGPAAANYEDGDRPSGRAFVSRLRRVPLARSLDPGAV</sequence>
<dbReference type="EMBL" id="JAWRVI010000029">
    <property type="protein sequence ID" value="KAK4087864.1"/>
    <property type="molecule type" value="Genomic_DNA"/>
</dbReference>
<feature type="region of interest" description="Disordered" evidence="1">
    <location>
        <begin position="21"/>
        <end position="42"/>
    </location>
</feature>
<name>A0ABR0BUV3_PURLI</name>
<comment type="caution">
    <text evidence="2">The sequence shown here is derived from an EMBL/GenBank/DDBJ whole genome shotgun (WGS) entry which is preliminary data.</text>
</comment>
<evidence type="ECO:0000313" key="2">
    <source>
        <dbReference type="EMBL" id="KAK4087864.1"/>
    </source>
</evidence>
<evidence type="ECO:0000313" key="3">
    <source>
        <dbReference type="Proteomes" id="UP001287286"/>
    </source>
</evidence>
<organism evidence="2 3">
    <name type="scientific">Purpureocillium lilacinum</name>
    <name type="common">Paecilomyces lilacinus</name>
    <dbReference type="NCBI Taxonomy" id="33203"/>
    <lineage>
        <taxon>Eukaryota</taxon>
        <taxon>Fungi</taxon>
        <taxon>Dikarya</taxon>
        <taxon>Ascomycota</taxon>
        <taxon>Pezizomycotina</taxon>
        <taxon>Sordariomycetes</taxon>
        <taxon>Hypocreomycetidae</taxon>
        <taxon>Hypocreales</taxon>
        <taxon>Ophiocordycipitaceae</taxon>
        <taxon>Purpureocillium</taxon>
    </lineage>
</organism>
<feature type="compositionally biased region" description="Low complexity" evidence="1">
    <location>
        <begin position="515"/>
        <end position="530"/>
    </location>
</feature>
<dbReference type="Proteomes" id="UP001287286">
    <property type="component" value="Unassembled WGS sequence"/>
</dbReference>
<feature type="region of interest" description="Disordered" evidence="1">
    <location>
        <begin position="480"/>
        <end position="542"/>
    </location>
</feature>
<proteinExistence type="predicted"/>
<feature type="region of interest" description="Disordered" evidence="1">
    <location>
        <begin position="382"/>
        <end position="401"/>
    </location>
</feature>
<keyword evidence="3" id="KW-1185">Reference proteome</keyword>
<accession>A0ABR0BUV3</accession>